<evidence type="ECO:0000256" key="5">
    <source>
        <dbReference type="SAM" id="Phobius"/>
    </source>
</evidence>
<evidence type="ECO:0000256" key="2">
    <source>
        <dbReference type="ARBA" id="ARBA00022692"/>
    </source>
</evidence>
<gene>
    <name evidence="6" type="ORF">SDC9_100401</name>
</gene>
<evidence type="ECO:0000313" key="6">
    <source>
        <dbReference type="EMBL" id="MPM53632.1"/>
    </source>
</evidence>
<feature type="transmembrane region" description="Helical" evidence="5">
    <location>
        <begin position="56"/>
        <end position="89"/>
    </location>
</feature>
<accession>A0A645AK87</accession>
<evidence type="ECO:0000256" key="4">
    <source>
        <dbReference type="ARBA" id="ARBA00023136"/>
    </source>
</evidence>
<reference evidence="6" key="1">
    <citation type="submission" date="2019-08" db="EMBL/GenBank/DDBJ databases">
        <authorList>
            <person name="Kucharzyk K."/>
            <person name="Murdoch R.W."/>
            <person name="Higgins S."/>
            <person name="Loffler F."/>
        </authorList>
    </citation>
    <scope>NUCLEOTIDE SEQUENCE</scope>
</reference>
<keyword evidence="4 5" id="KW-0472">Membrane</keyword>
<dbReference type="Pfam" id="PF09685">
    <property type="entry name" value="MamF_MmsF"/>
    <property type="match status" value="1"/>
</dbReference>
<protein>
    <recommendedName>
        <fullName evidence="7">DUF4870 domain-containing protein</fullName>
    </recommendedName>
</protein>
<proteinExistence type="predicted"/>
<keyword evidence="2 5" id="KW-0812">Transmembrane</keyword>
<organism evidence="6">
    <name type="scientific">bioreactor metagenome</name>
    <dbReference type="NCBI Taxonomy" id="1076179"/>
    <lineage>
        <taxon>unclassified sequences</taxon>
        <taxon>metagenomes</taxon>
        <taxon>ecological metagenomes</taxon>
    </lineage>
</organism>
<evidence type="ECO:0000256" key="3">
    <source>
        <dbReference type="ARBA" id="ARBA00022989"/>
    </source>
</evidence>
<dbReference type="EMBL" id="VSSQ01014427">
    <property type="protein sequence ID" value="MPM53632.1"/>
    <property type="molecule type" value="Genomic_DNA"/>
</dbReference>
<comment type="caution">
    <text evidence="6">The sequence shown here is derived from an EMBL/GenBank/DDBJ whole genome shotgun (WGS) entry which is preliminary data.</text>
</comment>
<comment type="subcellular location">
    <subcellularLocation>
        <location evidence="1">Membrane</location>
        <topology evidence="1">Multi-pass membrane protein</topology>
    </subcellularLocation>
</comment>
<keyword evidence="3 5" id="KW-1133">Transmembrane helix</keyword>
<evidence type="ECO:0008006" key="7">
    <source>
        <dbReference type="Google" id="ProtNLM"/>
    </source>
</evidence>
<evidence type="ECO:0000256" key="1">
    <source>
        <dbReference type="ARBA" id="ARBA00004141"/>
    </source>
</evidence>
<name>A0A645AK87_9ZZZZ</name>
<feature type="transmembrane region" description="Helical" evidence="5">
    <location>
        <begin position="24"/>
        <end position="44"/>
    </location>
</feature>
<sequence>MTIPTEPSVVEPTPTPEVTSDDRMWVLLSFIFTPIIPVVMMLMEDKKARPFIKYHAVPALILGIAVAVVATLLALIPFVGCITPFLWIIPIVYGIKAYKGVYTDVPVITKFSQDQGWS</sequence>
<dbReference type="InterPro" id="IPR019109">
    <property type="entry name" value="MamF_MmsF"/>
</dbReference>
<dbReference type="AlphaFoldDB" id="A0A645AK87"/>